<dbReference type="Proteomes" id="UP000197904">
    <property type="component" value="Unassembled WGS sequence"/>
</dbReference>
<dbReference type="Proteomes" id="UP000825066">
    <property type="component" value="Chromosome"/>
</dbReference>
<reference evidence="1 4" key="2">
    <citation type="submission" date="2021-05" db="EMBL/GenBank/DDBJ databases">
        <title>Complete Genome Sequence of Stenotrophomonas pavanii strain Y.</title>
        <authorList>
            <person name="Dohra H."/>
            <person name="Mohad Din A.R.J."/>
            <person name="Suzuki K."/>
            <person name="Fatma A."/>
            <person name="Honjyo M."/>
            <person name="Nishimura T."/>
            <person name="Moriuch R."/>
            <person name="Masuda K."/>
            <person name="Minoura A."/>
            <person name="Tashiro Y."/>
            <person name="Futamata H."/>
        </authorList>
    </citation>
    <scope>NUCLEOTIDE SEQUENCE [LARGE SCALE GENOMIC DNA]</scope>
    <source>
        <strain evidence="1">Berkeley</strain>
        <strain evidence="4">Y</strain>
    </source>
</reference>
<gene>
    <name evidence="2" type="ORF">CEE55_21885</name>
    <name evidence="1" type="ORF">STNY_R03750</name>
</gene>
<organism evidence="2 3">
    <name type="scientific">Stenotrophomonas pavanii</name>
    <dbReference type="NCBI Taxonomy" id="487698"/>
    <lineage>
        <taxon>Bacteria</taxon>
        <taxon>Pseudomonadati</taxon>
        <taxon>Pseudomonadota</taxon>
        <taxon>Gammaproteobacteria</taxon>
        <taxon>Lysobacterales</taxon>
        <taxon>Lysobacteraceae</taxon>
        <taxon>Stenotrophomonas</taxon>
    </lineage>
</organism>
<dbReference type="EMBL" id="AP024684">
    <property type="protein sequence ID" value="BCX42216.1"/>
    <property type="molecule type" value="Genomic_DNA"/>
</dbReference>
<name>A0A246KSQ3_9GAMM</name>
<accession>A0A246KSQ3</accession>
<evidence type="ECO:0000313" key="2">
    <source>
        <dbReference type="EMBL" id="OWR26449.1"/>
    </source>
</evidence>
<dbReference type="RefSeq" id="WP_049471497.1">
    <property type="nucleotide sequence ID" value="NZ_AP024684.1"/>
</dbReference>
<evidence type="ECO:0000313" key="4">
    <source>
        <dbReference type="Proteomes" id="UP000825066"/>
    </source>
</evidence>
<dbReference type="AlphaFoldDB" id="A0A246KSQ3"/>
<reference evidence="2 3" key="1">
    <citation type="submission" date="2017-06" db="EMBL/GenBank/DDBJ databases">
        <authorList>
            <person name="Kim H.J."/>
            <person name="Triplett B.A."/>
        </authorList>
    </citation>
    <scope>NUCLEOTIDE SEQUENCE [LARGE SCALE GENOMIC DNA]</scope>
    <source>
        <strain evidence="2 3">S18795</strain>
    </source>
</reference>
<evidence type="ECO:0000313" key="3">
    <source>
        <dbReference type="Proteomes" id="UP000197904"/>
    </source>
</evidence>
<dbReference type="EMBL" id="NIXP01000154">
    <property type="protein sequence ID" value="OWR26449.1"/>
    <property type="molecule type" value="Genomic_DNA"/>
</dbReference>
<evidence type="ECO:0000313" key="1">
    <source>
        <dbReference type="EMBL" id="BCX42216.1"/>
    </source>
</evidence>
<sequence>MDHSNLATTISQLLGRDPLPVDRAVALLESLAGRHGIDPRRVYWWAGIATADQTIQYDDSDEGLSCLAELLVEVNGEMCLVASDERALPWPIWTLQASELIPLLGELPFFEYFVVLDGGATLLFDTHHNALVVSRE</sequence>
<proteinExistence type="predicted"/>
<protein>
    <submittedName>
        <fullName evidence="2">Uncharacterized protein</fullName>
    </submittedName>
</protein>
<keyword evidence="4" id="KW-1185">Reference proteome</keyword>